<gene>
    <name evidence="6" type="ORF">N868_09285</name>
</gene>
<feature type="domain" description="Pirin N-terminal" evidence="4">
    <location>
        <begin position="42"/>
        <end position="140"/>
    </location>
</feature>
<dbReference type="Gene3D" id="2.60.120.10">
    <property type="entry name" value="Jelly Rolls"/>
    <property type="match status" value="1"/>
</dbReference>
<keyword evidence="7" id="KW-1185">Reference proteome</keyword>
<dbReference type="InterPro" id="IPR003829">
    <property type="entry name" value="Pirin_N_dom"/>
</dbReference>
<dbReference type="InterPro" id="IPR011051">
    <property type="entry name" value="RmlC_Cupin_sf"/>
</dbReference>
<dbReference type="Proteomes" id="UP000029839">
    <property type="component" value="Unassembled WGS sequence"/>
</dbReference>
<evidence type="ECO:0000313" key="6">
    <source>
        <dbReference type="EMBL" id="KGM10317.1"/>
    </source>
</evidence>
<evidence type="ECO:0000313" key="7">
    <source>
        <dbReference type="Proteomes" id="UP000029839"/>
    </source>
</evidence>
<dbReference type="SUPFAM" id="SSF51182">
    <property type="entry name" value="RmlC-like cupins"/>
    <property type="match status" value="1"/>
</dbReference>
<evidence type="ECO:0000259" key="5">
    <source>
        <dbReference type="Pfam" id="PF05726"/>
    </source>
</evidence>
<name>A0A0A0BRQ3_9CELL</name>
<sequence>MTNLDTAPTEVLCTGADGTTAGTTQLLTPRDVPLGGPRAMTVRRTLPQRARSFIGAWCFADHYGPDDVAATGGMRVPPHPHTGLQTVSWLFSGEVEHRDSLGTHVVVRPGQLNLMTAGHGISHSEDSTDATTVLHGVQLWTVLPERDRDAAPRFDHHVPPVTALPSGEARVFLGSLAGTTSPVPTFSPLVGAEVVLRAGTAWTVDVDPTFEHGVLVDRGGVTVEPHVARPDEARDGAAPGLEPAAVPPSSAARADRAELLHVAPGAHALTLHADDGEDLRVLLIGGEPLGEQIVMWWNFIGRDHAEVEAARRRWQAEIGADDARVDATGDPADGDPRTADLAADDAPDVGTHAPGSGSRFGVVVGHPHAPLPAPPMPNHRLKPRG</sequence>
<proteinExistence type="inferred from homology"/>
<accession>A0A0A0BRQ3</accession>
<reference evidence="6 7" key="1">
    <citation type="submission" date="2013-08" db="EMBL/GenBank/DDBJ databases">
        <title>Genome sequencing of Cellulomonas carbonis T26.</title>
        <authorList>
            <person name="Chen F."/>
            <person name="Li Y."/>
            <person name="Wang G."/>
        </authorList>
    </citation>
    <scope>NUCLEOTIDE SEQUENCE [LARGE SCALE GENOMIC DNA]</scope>
    <source>
        <strain evidence="6 7">T26</strain>
    </source>
</reference>
<dbReference type="InterPro" id="IPR012093">
    <property type="entry name" value="Pirin"/>
</dbReference>
<dbReference type="InterPro" id="IPR008778">
    <property type="entry name" value="Pirin_C_dom"/>
</dbReference>
<dbReference type="InterPro" id="IPR014710">
    <property type="entry name" value="RmlC-like_jellyroll"/>
</dbReference>
<dbReference type="AlphaFoldDB" id="A0A0A0BRQ3"/>
<dbReference type="EMBL" id="AXCY01000054">
    <property type="protein sequence ID" value="KGM10317.1"/>
    <property type="molecule type" value="Genomic_DNA"/>
</dbReference>
<dbReference type="Pfam" id="PF05726">
    <property type="entry name" value="Pirin_C"/>
    <property type="match status" value="1"/>
</dbReference>
<feature type="domain" description="Pirin C-terminal" evidence="5">
    <location>
        <begin position="260"/>
        <end position="316"/>
    </location>
</feature>
<dbReference type="Pfam" id="PF02678">
    <property type="entry name" value="Pirin"/>
    <property type="match status" value="1"/>
</dbReference>
<evidence type="ECO:0000256" key="3">
    <source>
        <dbReference type="SAM" id="MobiDB-lite"/>
    </source>
</evidence>
<organism evidence="6 7">
    <name type="scientific">Cellulomonas carbonis T26</name>
    <dbReference type="NCBI Taxonomy" id="947969"/>
    <lineage>
        <taxon>Bacteria</taxon>
        <taxon>Bacillati</taxon>
        <taxon>Actinomycetota</taxon>
        <taxon>Actinomycetes</taxon>
        <taxon>Micrococcales</taxon>
        <taxon>Cellulomonadaceae</taxon>
        <taxon>Cellulomonas</taxon>
    </lineage>
</organism>
<evidence type="ECO:0000256" key="1">
    <source>
        <dbReference type="ARBA" id="ARBA00008416"/>
    </source>
</evidence>
<dbReference type="PANTHER" id="PTHR13903">
    <property type="entry name" value="PIRIN-RELATED"/>
    <property type="match status" value="1"/>
</dbReference>
<reference evidence="6 7" key="2">
    <citation type="journal article" date="2015" name="Stand. Genomic Sci.">
        <title>Draft genome sequence of Cellulomonas carbonis T26(T) and comparative analysis of six Cellulomonas genomes.</title>
        <authorList>
            <person name="Zhuang W."/>
            <person name="Zhang S."/>
            <person name="Xia X."/>
            <person name="Wang G."/>
        </authorList>
    </citation>
    <scope>NUCLEOTIDE SEQUENCE [LARGE SCALE GENOMIC DNA]</scope>
    <source>
        <strain evidence="6 7">T26</strain>
    </source>
</reference>
<comment type="similarity">
    <text evidence="1 2">Belongs to the pirin family.</text>
</comment>
<comment type="caution">
    <text evidence="6">The sequence shown here is derived from an EMBL/GenBank/DDBJ whole genome shotgun (WGS) entry which is preliminary data.</text>
</comment>
<evidence type="ECO:0000256" key="2">
    <source>
        <dbReference type="RuleBase" id="RU003457"/>
    </source>
</evidence>
<dbReference type="PANTHER" id="PTHR13903:SF8">
    <property type="entry name" value="PIRIN"/>
    <property type="match status" value="1"/>
</dbReference>
<protein>
    <submittedName>
        <fullName evidence="6">Pirin</fullName>
    </submittedName>
</protein>
<feature type="region of interest" description="Disordered" evidence="3">
    <location>
        <begin position="322"/>
        <end position="385"/>
    </location>
</feature>
<dbReference type="RefSeq" id="WP_043607283.1">
    <property type="nucleotide sequence ID" value="NZ_AXCY01000054.1"/>
</dbReference>
<dbReference type="CDD" id="cd02909">
    <property type="entry name" value="cupin_pirin_N"/>
    <property type="match status" value="1"/>
</dbReference>
<evidence type="ECO:0000259" key="4">
    <source>
        <dbReference type="Pfam" id="PF02678"/>
    </source>
</evidence>